<feature type="compositionally biased region" description="Basic and acidic residues" evidence="1">
    <location>
        <begin position="12"/>
        <end position="38"/>
    </location>
</feature>
<accession>G1KWL2</accession>
<feature type="compositionally biased region" description="Acidic residues" evidence="1">
    <location>
        <begin position="1"/>
        <end position="11"/>
    </location>
</feature>
<dbReference type="eggNOG" id="ENOG502S05D">
    <property type="taxonomic scope" value="Eukaryota"/>
</dbReference>
<dbReference type="InParanoid" id="G1KWL2"/>
<feature type="region of interest" description="Disordered" evidence="1">
    <location>
        <begin position="1"/>
        <end position="38"/>
    </location>
</feature>
<reference evidence="3 4" key="1">
    <citation type="submission" date="2009-12" db="EMBL/GenBank/DDBJ databases">
        <title>The Genome Sequence of Anolis carolinensis (Green Anole Lizard).</title>
        <authorList>
            <consortium name="The Genome Sequencing Platform"/>
            <person name="Di Palma F."/>
            <person name="Alfoldi J."/>
            <person name="Heiman D."/>
            <person name="Young S."/>
            <person name="Grabherr M."/>
            <person name="Johnson J."/>
            <person name="Lander E.S."/>
            <person name="Lindblad-Toh K."/>
        </authorList>
    </citation>
    <scope>NUCLEOTIDE SEQUENCE [LARGE SCALE GENOMIC DNA]</scope>
    <source>
        <strain evidence="3 4">JBL SC #1</strain>
    </source>
</reference>
<dbReference type="Proteomes" id="UP000001646">
    <property type="component" value="Chromosome 2"/>
</dbReference>
<keyword evidence="4" id="KW-1185">Reference proteome</keyword>
<dbReference type="AlphaFoldDB" id="G1KWL2"/>
<dbReference type="PANTHER" id="PTHR33590:SF1">
    <property type="entry name" value="PDZ DOMAIN-CONTAINING PROTEIN"/>
    <property type="match status" value="1"/>
</dbReference>
<dbReference type="InterPro" id="IPR049146">
    <property type="entry name" value="FAM186A_B_C"/>
</dbReference>
<sequence length="328" mass="38106">LEEIASLEEEDQLPKEGDVQHQESWQERMKRSSEELQKHTWKEKGLELLSTTPQITPIPSKEFAEDAWELETTWFPKLFSKAETFPAPSVTEKRYWINVEDQRKNLEVLKQAAQKAGISTDLYNKAKAIIQQVLHSDVERLGLLFRKYEQRLTNQLDTAKEAQDGAKMQNMYKMVEKVDAYQKKVLERWTVKQDAVEKKRRQGLEKMIVLFSQLRSSAKLHLKDPCPLMVKGEGAPGRDTLHLPRLGLLKTILFEYSFMFFPFCREPSSEQIESLWKTDITELSMPIGPKEPVSLLWSETCGFPDIPRLLELDISSIRTKPLENVKTR</sequence>
<protein>
    <recommendedName>
        <fullName evidence="2">FAM186A/B C-terminal domain-containing protein</fullName>
    </recommendedName>
</protein>
<feature type="domain" description="FAM186A/B C-terminal" evidence="2">
    <location>
        <begin position="92"/>
        <end position="313"/>
    </location>
</feature>
<evidence type="ECO:0000313" key="4">
    <source>
        <dbReference type="Proteomes" id="UP000001646"/>
    </source>
</evidence>
<name>G1KWL2_ANOCA</name>
<reference evidence="3" key="3">
    <citation type="submission" date="2025-09" db="UniProtKB">
        <authorList>
            <consortium name="Ensembl"/>
        </authorList>
    </citation>
    <scope>IDENTIFICATION</scope>
</reference>
<dbReference type="Pfam" id="PF20865">
    <property type="entry name" value="FAM186A-B_C"/>
    <property type="match status" value="1"/>
</dbReference>
<dbReference type="PANTHER" id="PTHR33590">
    <property type="entry name" value="GLUTENIN, HIGH MOLECULAR WEIGHT SUBUNIT PW212-RELATED PROTEIN"/>
    <property type="match status" value="1"/>
</dbReference>
<dbReference type="GeneTree" id="ENSGT00990000203730"/>
<dbReference type="Ensembl" id="ENSACAT00000024872.3">
    <property type="protein sequence ID" value="ENSACAP00000019414.3"/>
    <property type="gene ID" value="ENSACAG00000024685.3"/>
</dbReference>
<proteinExistence type="predicted"/>
<dbReference type="Bgee" id="ENSACAG00000024685">
    <property type="expression patterns" value="Expressed in liver and 1 other cell type or tissue"/>
</dbReference>
<evidence type="ECO:0000313" key="3">
    <source>
        <dbReference type="Ensembl" id="ENSACAP00000019414.3"/>
    </source>
</evidence>
<evidence type="ECO:0000259" key="2">
    <source>
        <dbReference type="Pfam" id="PF20865"/>
    </source>
</evidence>
<reference evidence="3" key="2">
    <citation type="submission" date="2025-08" db="UniProtKB">
        <authorList>
            <consortium name="Ensembl"/>
        </authorList>
    </citation>
    <scope>IDENTIFICATION</scope>
</reference>
<dbReference type="STRING" id="28377.ENSACAP00000019414"/>
<organism evidence="3 4">
    <name type="scientific">Anolis carolinensis</name>
    <name type="common">Green anole</name>
    <name type="synonym">American chameleon</name>
    <dbReference type="NCBI Taxonomy" id="28377"/>
    <lineage>
        <taxon>Eukaryota</taxon>
        <taxon>Metazoa</taxon>
        <taxon>Chordata</taxon>
        <taxon>Craniata</taxon>
        <taxon>Vertebrata</taxon>
        <taxon>Euteleostomi</taxon>
        <taxon>Lepidosauria</taxon>
        <taxon>Squamata</taxon>
        <taxon>Bifurcata</taxon>
        <taxon>Unidentata</taxon>
        <taxon>Episquamata</taxon>
        <taxon>Toxicofera</taxon>
        <taxon>Iguania</taxon>
        <taxon>Dactyloidae</taxon>
        <taxon>Anolis</taxon>
    </lineage>
</organism>
<evidence type="ECO:0000256" key="1">
    <source>
        <dbReference type="SAM" id="MobiDB-lite"/>
    </source>
</evidence>
<dbReference type="HOGENOM" id="CLU_015516_1_0_1"/>